<proteinExistence type="predicted"/>
<keyword evidence="4" id="KW-1185">Reference proteome</keyword>
<feature type="region of interest" description="Disordered" evidence="1">
    <location>
        <begin position="160"/>
        <end position="203"/>
    </location>
</feature>
<feature type="compositionally biased region" description="Polar residues" evidence="1">
    <location>
        <begin position="258"/>
        <end position="274"/>
    </location>
</feature>
<accession>A0AAN9A6U3</accession>
<dbReference type="EMBL" id="JAXCGZ010011606">
    <property type="protein sequence ID" value="KAK7074425.1"/>
    <property type="molecule type" value="Genomic_DNA"/>
</dbReference>
<comment type="caution">
    <text evidence="3">The sequence shown here is derived from an EMBL/GenBank/DDBJ whole genome shotgun (WGS) entry which is preliminary data.</text>
</comment>
<evidence type="ECO:0000313" key="3">
    <source>
        <dbReference type="EMBL" id="KAK7074425.1"/>
    </source>
</evidence>
<feature type="compositionally biased region" description="Basic residues" evidence="1">
    <location>
        <begin position="275"/>
        <end position="288"/>
    </location>
</feature>
<name>A0AAN9A6U3_HALRR</name>
<protein>
    <submittedName>
        <fullName evidence="3">Uncharacterized protein</fullName>
    </submittedName>
</protein>
<evidence type="ECO:0000313" key="4">
    <source>
        <dbReference type="Proteomes" id="UP001381693"/>
    </source>
</evidence>
<gene>
    <name evidence="3" type="ORF">SK128_023805</name>
</gene>
<evidence type="ECO:0000256" key="2">
    <source>
        <dbReference type="SAM" id="Phobius"/>
    </source>
</evidence>
<feature type="compositionally biased region" description="Polar residues" evidence="1">
    <location>
        <begin position="217"/>
        <end position="229"/>
    </location>
</feature>
<sequence>MTGHFGPWTSCRSGQYGYELCQGVSTILQPSWAIRVSGAGSIGCTILLGVAGFLAPLIVTMHISFKRTLVKFRHATLGRMVCTAAGALCGFVSIIFFVLEVFIFRIGQQTGIAVELSWAFYLQLIALALAVIAGAGAGIEFGWSRKLGGDPTVYTRDPEGTAATTIGNPNFKENGHANHISRSSSGRNSGTRGGRGHRHTNGVAMTHMSGMPYMVTANGNGHISNSRSNGGIAFDPNKTPLRSSLKRSTKPPTEDSVDSSMGIQNLAFTQSSPPSKKKVRIHTHSTPV</sequence>
<dbReference type="Proteomes" id="UP001381693">
    <property type="component" value="Unassembled WGS sequence"/>
</dbReference>
<feature type="transmembrane region" description="Helical" evidence="2">
    <location>
        <begin position="80"/>
        <end position="106"/>
    </location>
</feature>
<feature type="transmembrane region" description="Helical" evidence="2">
    <location>
        <begin position="38"/>
        <end position="59"/>
    </location>
</feature>
<evidence type="ECO:0000256" key="1">
    <source>
        <dbReference type="SAM" id="MobiDB-lite"/>
    </source>
</evidence>
<feature type="region of interest" description="Disordered" evidence="1">
    <location>
        <begin position="217"/>
        <end position="288"/>
    </location>
</feature>
<organism evidence="3 4">
    <name type="scientific">Halocaridina rubra</name>
    <name type="common">Hawaiian red shrimp</name>
    <dbReference type="NCBI Taxonomy" id="373956"/>
    <lineage>
        <taxon>Eukaryota</taxon>
        <taxon>Metazoa</taxon>
        <taxon>Ecdysozoa</taxon>
        <taxon>Arthropoda</taxon>
        <taxon>Crustacea</taxon>
        <taxon>Multicrustacea</taxon>
        <taxon>Malacostraca</taxon>
        <taxon>Eumalacostraca</taxon>
        <taxon>Eucarida</taxon>
        <taxon>Decapoda</taxon>
        <taxon>Pleocyemata</taxon>
        <taxon>Caridea</taxon>
        <taxon>Atyoidea</taxon>
        <taxon>Atyidae</taxon>
        <taxon>Halocaridina</taxon>
    </lineage>
</organism>
<feature type="compositionally biased region" description="Low complexity" evidence="1">
    <location>
        <begin position="181"/>
        <end position="190"/>
    </location>
</feature>
<keyword evidence="2" id="KW-0812">Transmembrane</keyword>
<keyword evidence="2" id="KW-0472">Membrane</keyword>
<feature type="transmembrane region" description="Helical" evidence="2">
    <location>
        <begin position="118"/>
        <end position="139"/>
    </location>
</feature>
<dbReference type="Gene3D" id="1.20.140.150">
    <property type="match status" value="1"/>
</dbReference>
<keyword evidence="2" id="KW-1133">Transmembrane helix</keyword>
<reference evidence="3 4" key="1">
    <citation type="submission" date="2023-11" db="EMBL/GenBank/DDBJ databases">
        <title>Halocaridina rubra genome assembly.</title>
        <authorList>
            <person name="Smith C."/>
        </authorList>
    </citation>
    <scope>NUCLEOTIDE SEQUENCE [LARGE SCALE GENOMIC DNA]</scope>
    <source>
        <strain evidence="3">EP-1</strain>
        <tissue evidence="3">Whole</tissue>
    </source>
</reference>
<dbReference type="AlphaFoldDB" id="A0AAN9A6U3"/>